<feature type="region of interest" description="Disordered" evidence="2">
    <location>
        <begin position="110"/>
        <end position="144"/>
    </location>
</feature>
<evidence type="ECO:0000256" key="2">
    <source>
        <dbReference type="SAM" id="MobiDB-lite"/>
    </source>
</evidence>
<dbReference type="RefSeq" id="WP_342705252.1">
    <property type="nucleotide sequence ID" value="NZ_CP109822.1"/>
</dbReference>
<keyword evidence="4" id="KW-1185">Reference proteome</keyword>
<dbReference type="Proteomes" id="UP001448498">
    <property type="component" value="Chromosome 3"/>
</dbReference>
<feature type="compositionally biased region" description="Basic and acidic residues" evidence="2">
    <location>
        <begin position="126"/>
        <end position="135"/>
    </location>
</feature>
<dbReference type="InterPro" id="IPR006175">
    <property type="entry name" value="YjgF/YER057c/UK114"/>
</dbReference>
<dbReference type="SUPFAM" id="SSF55298">
    <property type="entry name" value="YjgF-like"/>
    <property type="match status" value="1"/>
</dbReference>
<dbReference type="InterPro" id="IPR035959">
    <property type="entry name" value="RutC-like_sf"/>
</dbReference>
<proteinExistence type="inferred from homology"/>
<gene>
    <name evidence="3" type="ORF">OHZ10_30400</name>
</gene>
<organism evidence="3 4">
    <name type="scientific">Burkholderia arboris</name>
    <dbReference type="NCBI Taxonomy" id="488730"/>
    <lineage>
        <taxon>Bacteria</taxon>
        <taxon>Pseudomonadati</taxon>
        <taxon>Pseudomonadota</taxon>
        <taxon>Betaproteobacteria</taxon>
        <taxon>Burkholderiales</taxon>
        <taxon>Burkholderiaceae</taxon>
        <taxon>Burkholderia</taxon>
        <taxon>Burkholderia cepacia complex</taxon>
    </lineage>
</organism>
<dbReference type="PANTHER" id="PTHR11803">
    <property type="entry name" value="2-IMINOBUTANOATE/2-IMINOPROPANOATE DEAMINASE RIDA"/>
    <property type="match status" value="1"/>
</dbReference>
<reference evidence="3 4" key="1">
    <citation type="submission" date="2022-10" db="EMBL/GenBank/DDBJ databases">
        <title>Genomic of Burkholderia cepacia PN-1.</title>
        <authorList>
            <person name="Yang Y."/>
            <person name="Guan H."/>
            <person name="Huang J."/>
        </authorList>
    </citation>
    <scope>NUCLEOTIDE SEQUENCE [LARGE SCALE GENOMIC DNA]</scope>
    <source>
        <strain evidence="3 4">PN-1</strain>
    </source>
</reference>
<sequence length="314" mass="33588">MAASIGLACFVGNVIAESPPKPPGPVVMVHFDYNERDKARLHALEQRLDRAVRQVGAGELGETELHRDGNDGYLYFYGASADRLYAIARPILKSSGWLTGLEVTLRREPGAEASSRGGVRHTLARGRPDAADRAGKRAATIPGASAGKPLRVRSSLAAGVSSAPTSVRQSRVRAPGSVSMIDREVIVPPTMQRVVERAGYAPAVRVGATVYCAGQVGRTPDLDVIADPEAQFLACWDNLRTVLEAAGCTFDDVVDMTTYHVGLSRHMAVFRDVKNRVFPRGTCAWTAIGVAELAHPGLLVEIKCVAIRRDAPAA</sequence>
<dbReference type="PANTHER" id="PTHR11803:SF58">
    <property type="entry name" value="PROTEIN HMF1-RELATED"/>
    <property type="match status" value="1"/>
</dbReference>
<dbReference type="EMBL" id="CP109822">
    <property type="protein sequence ID" value="XAE50799.1"/>
    <property type="molecule type" value="Genomic_DNA"/>
</dbReference>
<evidence type="ECO:0000313" key="3">
    <source>
        <dbReference type="EMBL" id="XAE50799.1"/>
    </source>
</evidence>
<evidence type="ECO:0000256" key="1">
    <source>
        <dbReference type="ARBA" id="ARBA00010552"/>
    </source>
</evidence>
<dbReference type="Gene3D" id="3.30.1330.40">
    <property type="entry name" value="RutC-like"/>
    <property type="match status" value="1"/>
</dbReference>
<accession>A0ABZ3DQ55</accession>
<comment type="similarity">
    <text evidence="1">Belongs to the RutC family.</text>
</comment>
<dbReference type="InterPro" id="IPR038743">
    <property type="entry name" value="YjgH-like"/>
</dbReference>
<evidence type="ECO:0000313" key="4">
    <source>
        <dbReference type="Proteomes" id="UP001448498"/>
    </source>
</evidence>
<dbReference type="CDD" id="cd02198">
    <property type="entry name" value="YjgH_like"/>
    <property type="match status" value="1"/>
</dbReference>
<protein>
    <submittedName>
        <fullName evidence="3">RidA family protein</fullName>
    </submittedName>
</protein>
<name>A0ABZ3DQ55_9BURK</name>
<dbReference type="Pfam" id="PF01042">
    <property type="entry name" value="Ribonuc_L-PSP"/>
    <property type="match status" value="1"/>
</dbReference>